<evidence type="ECO:0000313" key="6">
    <source>
        <dbReference type="EMBL" id="MCO7546329.1"/>
    </source>
</evidence>
<comment type="subunit">
    <text evidence="1">Monomer.</text>
</comment>
<dbReference type="InterPro" id="IPR004564">
    <property type="entry name" value="OM_lipoprot_carrier_LolA-like"/>
</dbReference>
<evidence type="ECO:0000256" key="2">
    <source>
        <dbReference type="ARBA" id="ARBA00022448"/>
    </source>
</evidence>
<evidence type="ECO:0000256" key="3">
    <source>
        <dbReference type="ARBA" id="ARBA00022729"/>
    </source>
</evidence>
<name>A0AA41WIY1_9GAMM</name>
<proteinExistence type="predicted"/>
<sequence>MIRNLAVRTLLALCLMLMMAAGAQAFDLAQLSQQLREPAVIRGQFVQQKHLRALPLPLVSRGQFVLAREHGLLWSLQQPLQQDYRISGSGIAQRTPNGWEPTDQQPAAARQNRLFLAVLGGDAEALQRDFQLELLGSAADWTLTLTPRSKLLQQIFSAIHIQGSATARRIELLETQGDSTLLLLESTEVDDQLSAVEQHDFTH</sequence>
<dbReference type="CDD" id="cd16325">
    <property type="entry name" value="LolA"/>
    <property type="match status" value="1"/>
</dbReference>
<organism evidence="6 7">
    <name type="scientific">Stutzerimonas nitrititolerans</name>
    <dbReference type="NCBI Taxonomy" id="2482751"/>
    <lineage>
        <taxon>Bacteria</taxon>
        <taxon>Pseudomonadati</taxon>
        <taxon>Pseudomonadota</taxon>
        <taxon>Gammaproteobacteria</taxon>
        <taxon>Pseudomonadales</taxon>
        <taxon>Pseudomonadaceae</taxon>
        <taxon>Stutzerimonas</taxon>
    </lineage>
</organism>
<dbReference type="RefSeq" id="WP_213909061.1">
    <property type="nucleotide sequence ID" value="NZ_DALZTO010000014.1"/>
</dbReference>
<evidence type="ECO:0000256" key="1">
    <source>
        <dbReference type="ARBA" id="ARBA00011245"/>
    </source>
</evidence>
<dbReference type="SUPFAM" id="SSF89392">
    <property type="entry name" value="Prokaryotic lipoproteins and lipoprotein localization factors"/>
    <property type="match status" value="1"/>
</dbReference>
<keyword evidence="6" id="KW-0449">Lipoprotein</keyword>
<evidence type="ECO:0000313" key="7">
    <source>
        <dbReference type="Proteomes" id="UP001165292"/>
    </source>
</evidence>
<keyword evidence="3 5" id="KW-0732">Signal</keyword>
<reference evidence="6" key="1">
    <citation type="submission" date="2022-06" db="EMBL/GenBank/DDBJ databases">
        <title>Detection of beta-lactamases in bacteria of animal origin.</title>
        <authorList>
            <person name="Mlynarcik P."/>
            <person name="Zdarska V."/>
            <person name="Chudobova H."/>
            <person name="Prochazkova P."/>
            <person name="Hricova K."/>
            <person name="Mezerova K."/>
            <person name="Bardon J."/>
            <person name="Dolejska M."/>
            <person name="Sukkar I."/>
            <person name="Kolar M."/>
        </authorList>
    </citation>
    <scope>NUCLEOTIDE SEQUENCE</scope>
    <source>
        <strain evidence="6">S 300-3</strain>
    </source>
</reference>
<protein>
    <submittedName>
        <fullName evidence="6">Outer membrane lipoprotein carrier protein LolA</fullName>
    </submittedName>
</protein>
<evidence type="ECO:0000256" key="5">
    <source>
        <dbReference type="SAM" id="SignalP"/>
    </source>
</evidence>
<dbReference type="AlphaFoldDB" id="A0AA41WIY1"/>
<dbReference type="Gene3D" id="2.50.20.10">
    <property type="entry name" value="Lipoprotein localisation LolA/LolB/LppX"/>
    <property type="match status" value="1"/>
</dbReference>
<accession>A0AA41WIY1</accession>
<evidence type="ECO:0000256" key="4">
    <source>
        <dbReference type="ARBA" id="ARBA00022927"/>
    </source>
</evidence>
<dbReference type="EMBL" id="JAMYBS010000023">
    <property type="protein sequence ID" value="MCO7546329.1"/>
    <property type="molecule type" value="Genomic_DNA"/>
</dbReference>
<keyword evidence="2" id="KW-0813">Transport</keyword>
<comment type="caution">
    <text evidence="6">The sequence shown here is derived from an EMBL/GenBank/DDBJ whole genome shotgun (WGS) entry which is preliminary data.</text>
</comment>
<dbReference type="Proteomes" id="UP001165292">
    <property type="component" value="Unassembled WGS sequence"/>
</dbReference>
<gene>
    <name evidence="6" type="ORF">NJF43_16340</name>
</gene>
<dbReference type="GO" id="GO:0015031">
    <property type="term" value="P:protein transport"/>
    <property type="evidence" value="ECO:0007669"/>
    <property type="project" value="UniProtKB-KW"/>
</dbReference>
<keyword evidence="4" id="KW-0653">Protein transport</keyword>
<feature type="signal peptide" evidence="5">
    <location>
        <begin position="1"/>
        <end position="25"/>
    </location>
</feature>
<feature type="chain" id="PRO_5041364722" evidence="5">
    <location>
        <begin position="26"/>
        <end position="203"/>
    </location>
</feature>
<dbReference type="Pfam" id="PF19574">
    <property type="entry name" value="LolA_3"/>
    <property type="match status" value="1"/>
</dbReference>
<dbReference type="InterPro" id="IPR029046">
    <property type="entry name" value="LolA/LolB/LppX"/>
</dbReference>